<comment type="caution">
    <text evidence="1">The sequence shown here is derived from an EMBL/GenBank/DDBJ whole genome shotgun (WGS) entry which is preliminary data.</text>
</comment>
<dbReference type="EMBL" id="JANBPY010003777">
    <property type="protein sequence ID" value="KAJ1950272.1"/>
    <property type="molecule type" value="Genomic_DNA"/>
</dbReference>
<sequence>WYNPATSSALENLRNYFDGKEADLLAQLREVGEQLVKYQNVGPEYEKLAEAFRETMQATELVQSDIERIRT</sequence>
<protein>
    <submittedName>
        <fullName evidence="1">Uncharacterized protein</fullName>
    </submittedName>
</protein>
<evidence type="ECO:0000313" key="2">
    <source>
        <dbReference type="Proteomes" id="UP001150925"/>
    </source>
</evidence>
<gene>
    <name evidence="1" type="ORF">IWQ62_006595</name>
</gene>
<dbReference type="Proteomes" id="UP001150925">
    <property type="component" value="Unassembled WGS sequence"/>
</dbReference>
<dbReference type="AlphaFoldDB" id="A0A9W8AMQ8"/>
<organism evidence="1 2">
    <name type="scientific">Dispira parvispora</name>
    <dbReference type="NCBI Taxonomy" id="1520584"/>
    <lineage>
        <taxon>Eukaryota</taxon>
        <taxon>Fungi</taxon>
        <taxon>Fungi incertae sedis</taxon>
        <taxon>Zoopagomycota</taxon>
        <taxon>Kickxellomycotina</taxon>
        <taxon>Dimargaritomycetes</taxon>
        <taxon>Dimargaritales</taxon>
        <taxon>Dimargaritaceae</taxon>
        <taxon>Dispira</taxon>
    </lineage>
</organism>
<keyword evidence="2" id="KW-1185">Reference proteome</keyword>
<dbReference type="OrthoDB" id="66964at2759"/>
<accession>A0A9W8AMQ8</accession>
<evidence type="ECO:0000313" key="1">
    <source>
        <dbReference type="EMBL" id="KAJ1950272.1"/>
    </source>
</evidence>
<reference evidence="1" key="1">
    <citation type="submission" date="2022-07" db="EMBL/GenBank/DDBJ databases">
        <title>Phylogenomic reconstructions and comparative analyses of Kickxellomycotina fungi.</title>
        <authorList>
            <person name="Reynolds N.K."/>
            <person name="Stajich J.E."/>
            <person name="Barry K."/>
            <person name="Grigoriev I.V."/>
            <person name="Crous P."/>
            <person name="Smith M.E."/>
        </authorList>
    </citation>
    <scope>NUCLEOTIDE SEQUENCE</scope>
    <source>
        <strain evidence="1">RSA 1196</strain>
    </source>
</reference>
<proteinExistence type="predicted"/>
<feature type="non-terminal residue" evidence="1">
    <location>
        <position position="1"/>
    </location>
</feature>
<name>A0A9W8AMQ8_9FUNG</name>